<reference evidence="2" key="1">
    <citation type="submission" date="2007-08" db="EMBL/GenBank/DDBJ databases">
        <title>Annotation of Burkholderia pseudomallei 1710a.</title>
        <authorList>
            <person name="Harkins D.M."/>
            <person name="DeShazer D."/>
            <person name="Woods D.E."/>
            <person name="Brinkac L.M."/>
            <person name="Brown K.A."/>
            <person name="Hung G.C."/>
            <person name="Tuanyok A."/>
            <person name="Zhang B."/>
            <person name="Nierman W.C."/>
        </authorList>
    </citation>
    <scope>NUCLEOTIDE SEQUENCE [LARGE SCALE GENOMIC DNA]</scope>
    <source>
        <strain evidence="2">1710a</strain>
    </source>
</reference>
<accession>A0A0E1WBE3</accession>
<organism evidence="1 2">
    <name type="scientific">Burkholderia pseudomallei 1710a</name>
    <dbReference type="NCBI Taxonomy" id="320371"/>
    <lineage>
        <taxon>Bacteria</taxon>
        <taxon>Pseudomonadati</taxon>
        <taxon>Pseudomonadota</taxon>
        <taxon>Betaproteobacteria</taxon>
        <taxon>Burkholderiales</taxon>
        <taxon>Burkholderiaceae</taxon>
        <taxon>Burkholderia</taxon>
        <taxon>pseudomallei group</taxon>
    </lineage>
</organism>
<sequence>MPAIYRKVPPTLENNSIYFSVFSSHTPPDIFLKQSLIAISTT</sequence>
<evidence type="ECO:0000313" key="1">
    <source>
        <dbReference type="EMBL" id="EET06852.1"/>
    </source>
</evidence>
<evidence type="ECO:0000313" key="2">
    <source>
        <dbReference type="Proteomes" id="UP000001812"/>
    </source>
</evidence>
<dbReference type="Proteomes" id="UP000001812">
    <property type="component" value="Chromosome I"/>
</dbReference>
<protein>
    <submittedName>
        <fullName evidence="1">Uncharacterized protein</fullName>
    </submittedName>
</protein>
<gene>
    <name evidence="1" type="ORF">BURPS1710A_1446</name>
</gene>
<name>A0A0E1WBE3_BURPE</name>
<reference evidence="1 2" key="2">
    <citation type="submission" date="2009-05" db="EMBL/GenBank/DDBJ databases">
        <authorList>
            <person name="Harkins D.M."/>
            <person name="DeShazer D."/>
            <person name="Woods D.E."/>
            <person name="Brinkac L.M."/>
            <person name="Brown K.A."/>
            <person name="Hung G.C."/>
            <person name="Tuanyok A."/>
            <person name="Zhang B."/>
            <person name="Nierman W.C."/>
        </authorList>
    </citation>
    <scope>NUCLEOTIDE SEQUENCE [LARGE SCALE GENOMIC DNA]</scope>
    <source>
        <strain evidence="1 2">1710a</strain>
    </source>
</reference>
<proteinExistence type="predicted"/>
<dbReference type="HOGENOM" id="CLU_3248481_0_0_4"/>
<dbReference type="AlphaFoldDB" id="A0A0E1WBE3"/>
<dbReference type="EMBL" id="CM000832">
    <property type="protein sequence ID" value="EET06852.1"/>
    <property type="molecule type" value="Genomic_DNA"/>
</dbReference>